<accession>A0AAU4K199</accession>
<dbReference type="PANTHER" id="PTHR12631">
    <property type="entry name" value="ALPHA-L-IDURONIDASE"/>
    <property type="match status" value="1"/>
</dbReference>
<keyword evidence="2 3" id="KW-0326">Glycosidase</keyword>
<feature type="compositionally biased region" description="Low complexity" evidence="4">
    <location>
        <begin position="509"/>
        <end position="534"/>
    </location>
</feature>
<dbReference type="EMBL" id="CP108021">
    <property type="protein sequence ID" value="WUM19840.1"/>
    <property type="molecule type" value="Genomic_DNA"/>
</dbReference>
<evidence type="ECO:0000256" key="3">
    <source>
        <dbReference type="RuleBase" id="RU361153"/>
    </source>
</evidence>
<feature type="compositionally biased region" description="Low complexity" evidence="4">
    <location>
        <begin position="551"/>
        <end position="574"/>
    </location>
</feature>
<sequence length="591" mass="61992">MLRPRPFPFAKTVVSLSALTMFGAFGGQALLPNGEPAYSILNVAKVIEKPTTLGVADSDLTNMSDADVAKTLDKLQSIGVKDVRLFIPWADVETSDDVYDWSKIDKIMNAAKARDMGVIATITHSPQWAVDGATKDQARVSPPDNPAVFGDFAAEVTARYKGTVSGYEIWNDTNGGAVYGGKADPANYTALLQNAYEKIKAVDPTVTVIAGVFGAIPTNEAAGDLDAPTFLTQMYNAGARGYFDAISYHPYQYTTPYSGNADPEYPLGEVNRMHALMVTKGDGTKLIWASEYGFPTSENGGTTQQAAYIKDFIATWSKQAFAGPMFIYTTRDQALAVPSEAPVAPTPLGANPTEEQKTAYALAFAAYRQAQNVYNEKYFGIYDYNFNEKPSVQVIKDFLASQVPVAAPPNVLAVFFQNFVAAITQAFTNYTSLFTNAINSFFQAIQRIFAPQVAGPPANTGGTAPGSGGPNPNTLLRVAAVAPTTPAQDDAPASDAPAPQALIAPQDETSTVVPAPQSTSPSTSESSAPVVPTVIKSTGTSAPVTPSTGESSPSATIPSTSSTPSTSAGPSITAGPTGSDTKSVETVGAAG</sequence>
<dbReference type="InterPro" id="IPR001547">
    <property type="entry name" value="Glyco_hydro_5"/>
</dbReference>
<dbReference type="GO" id="GO:0004553">
    <property type="term" value="F:hydrolase activity, hydrolyzing O-glycosyl compounds"/>
    <property type="evidence" value="ECO:0007669"/>
    <property type="project" value="InterPro"/>
</dbReference>
<feature type="region of interest" description="Disordered" evidence="4">
    <location>
        <begin position="456"/>
        <end position="475"/>
    </location>
</feature>
<feature type="domain" description="Glycoside hydrolase family 5" evidence="6">
    <location>
        <begin position="66"/>
        <end position="310"/>
    </location>
</feature>
<dbReference type="InterPro" id="IPR051923">
    <property type="entry name" value="Glycosyl_Hydrolase_39"/>
</dbReference>
<proteinExistence type="inferred from homology"/>
<dbReference type="SUPFAM" id="SSF51445">
    <property type="entry name" value="(Trans)glycosidases"/>
    <property type="match status" value="1"/>
</dbReference>
<feature type="region of interest" description="Disordered" evidence="4">
    <location>
        <begin position="504"/>
        <end position="591"/>
    </location>
</feature>
<evidence type="ECO:0000256" key="5">
    <source>
        <dbReference type="SAM" id="SignalP"/>
    </source>
</evidence>
<evidence type="ECO:0000256" key="1">
    <source>
        <dbReference type="ARBA" id="ARBA00022801"/>
    </source>
</evidence>
<dbReference type="PANTHER" id="PTHR12631:SF10">
    <property type="entry name" value="BETA-XYLOSIDASE-LIKE PROTEIN-RELATED"/>
    <property type="match status" value="1"/>
</dbReference>
<dbReference type="InterPro" id="IPR017853">
    <property type="entry name" value="GH"/>
</dbReference>
<comment type="similarity">
    <text evidence="3">Belongs to the glycosyl hydrolase 5 (cellulase A) family.</text>
</comment>
<evidence type="ECO:0000313" key="7">
    <source>
        <dbReference type="EMBL" id="WUM19840.1"/>
    </source>
</evidence>
<dbReference type="RefSeq" id="WP_328857283.1">
    <property type="nucleotide sequence ID" value="NZ_CP108021.1"/>
</dbReference>
<dbReference type="Gene3D" id="3.20.20.80">
    <property type="entry name" value="Glycosidases"/>
    <property type="match status" value="1"/>
</dbReference>
<evidence type="ECO:0000256" key="2">
    <source>
        <dbReference type="ARBA" id="ARBA00023295"/>
    </source>
</evidence>
<name>A0AAU4K199_9NOCA</name>
<dbReference type="Pfam" id="PF00150">
    <property type="entry name" value="Cellulase"/>
    <property type="match status" value="1"/>
</dbReference>
<keyword evidence="5" id="KW-0732">Signal</keyword>
<feature type="compositionally biased region" description="Polar residues" evidence="4">
    <location>
        <begin position="535"/>
        <end position="550"/>
    </location>
</feature>
<evidence type="ECO:0000256" key="4">
    <source>
        <dbReference type="SAM" id="MobiDB-lite"/>
    </source>
</evidence>
<evidence type="ECO:0000259" key="6">
    <source>
        <dbReference type="Pfam" id="PF00150"/>
    </source>
</evidence>
<feature type="chain" id="PRO_5043592766" evidence="5">
    <location>
        <begin position="27"/>
        <end position="591"/>
    </location>
</feature>
<evidence type="ECO:0000313" key="8">
    <source>
        <dbReference type="Proteomes" id="UP001432128"/>
    </source>
</evidence>
<dbReference type="GO" id="GO:0000272">
    <property type="term" value="P:polysaccharide catabolic process"/>
    <property type="evidence" value="ECO:0007669"/>
    <property type="project" value="InterPro"/>
</dbReference>
<feature type="signal peptide" evidence="5">
    <location>
        <begin position="1"/>
        <end position="26"/>
    </location>
</feature>
<keyword evidence="8" id="KW-1185">Reference proteome</keyword>
<reference evidence="7 8" key="1">
    <citation type="submission" date="2022-10" db="EMBL/GenBank/DDBJ databases">
        <title>The complete genomes of actinobacterial strains from the NBC collection.</title>
        <authorList>
            <person name="Joergensen T.S."/>
            <person name="Alvarez Arevalo M."/>
            <person name="Sterndorff E.B."/>
            <person name="Faurdal D."/>
            <person name="Vuksanovic O."/>
            <person name="Mourched A.-S."/>
            <person name="Charusanti P."/>
            <person name="Shaw S."/>
            <person name="Blin K."/>
            <person name="Weber T."/>
        </authorList>
    </citation>
    <scope>NUCLEOTIDE SEQUENCE [LARGE SCALE GENOMIC DNA]</scope>
    <source>
        <strain evidence="7 8">NBC_00319</strain>
    </source>
</reference>
<dbReference type="KEGG" id="whr:OG579_19445"/>
<gene>
    <name evidence="7" type="ORF">OG579_19445</name>
</gene>
<dbReference type="Proteomes" id="UP001432128">
    <property type="component" value="Chromosome"/>
</dbReference>
<protein>
    <submittedName>
        <fullName evidence="7">Cellulase family glycosylhydrolase</fullName>
    </submittedName>
</protein>
<organism evidence="7 8">
    <name type="scientific">Williamsia herbipolensis</name>
    <dbReference type="NCBI Taxonomy" id="1603258"/>
    <lineage>
        <taxon>Bacteria</taxon>
        <taxon>Bacillati</taxon>
        <taxon>Actinomycetota</taxon>
        <taxon>Actinomycetes</taxon>
        <taxon>Mycobacteriales</taxon>
        <taxon>Nocardiaceae</taxon>
        <taxon>Williamsia</taxon>
    </lineage>
</organism>
<keyword evidence="1 3" id="KW-0378">Hydrolase</keyword>
<dbReference type="AlphaFoldDB" id="A0AAU4K199"/>